<dbReference type="PROSITE" id="PS51257">
    <property type="entry name" value="PROKAR_LIPOPROTEIN"/>
    <property type="match status" value="1"/>
</dbReference>
<sequence length="277" mass="31865">MKKYRFALVSVFIIICISLTGCGLIDTALVKVGLKNTDFDYLLQNKVDKIIIQSSRDAGFRFIVNDQSAIQNIYKILSKGNIKDEKTSLDPDYVFEIYMGDEVKSYNYVVSVDERGVGNFYDENNSYLVSKSLDDSITQNLSFIRKPRDFEDIYYNSILQVLELKKNELSKGDNKVGIDITGDVDCLKYMFSVDLKKFEKNLDKVVAGTKLINNNSEEFDTVISVKNKGYSSKKFRTVITVDNKKDKVYETYYVVGNYEYKSWDIYIGNPGEKPDEW</sequence>
<dbReference type="InterPro" id="IPR058780">
    <property type="entry name" value="YhfM-like_dom"/>
</dbReference>
<dbReference type="AlphaFoldDB" id="A0A174GH04"/>
<dbReference type="Pfam" id="PF26353">
    <property type="entry name" value="YhfM"/>
    <property type="match status" value="1"/>
</dbReference>
<reference evidence="2 3" key="1">
    <citation type="submission" date="2016-06" db="EMBL/GenBank/DDBJ databases">
        <authorList>
            <person name="Kjaerup R.B."/>
            <person name="Dalgaard T.S."/>
            <person name="Juul-Madsen H.R."/>
        </authorList>
    </citation>
    <scope>NUCLEOTIDE SEQUENCE [LARGE SCALE GENOMIC DNA]</scope>
    <source>
        <strain evidence="2 3">373-A1</strain>
    </source>
</reference>
<dbReference type="Proteomes" id="UP000092714">
    <property type="component" value="Unassembled WGS sequence"/>
</dbReference>
<dbReference type="GeneID" id="42776377"/>
<feature type="domain" description="YhfM-like" evidence="1">
    <location>
        <begin position="44"/>
        <end position="147"/>
    </location>
</feature>
<dbReference type="RefSeq" id="WP_027098552.1">
    <property type="nucleotide sequence ID" value="NZ_CABHIH010000004.1"/>
</dbReference>
<dbReference type="EMBL" id="MAPZ01000024">
    <property type="protein sequence ID" value="OBY10211.1"/>
    <property type="molecule type" value="Genomic_DNA"/>
</dbReference>
<name>A0A174GH04_9CLOT</name>
<keyword evidence="3" id="KW-1185">Reference proteome</keyword>
<proteinExistence type="predicted"/>
<evidence type="ECO:0000313" key="3">
    <source>
        <dbReference type="Proteomes" id="UP000092714"/>
    </source>
</evidence>
<evidence type="ECO:0000313" key="2">
    <source>
        <dbReference type="EMBL" id="OBY10211.1"/>
    </source>
</evidence>
<accession>A0A174GH04</accession>
<comment type="caution">
    <text evidence="2">The sequence shown here is derived from an EMBL/GenBank/DDBJ whole genome shotgun (WGS) entry which is preliminary data.</text>
</comment>
<gene>
    <name evidence="2" type="ORF">CP373A1_11965</name>
</gene>
<evidence type="ECO:0000259" key="1">
    <source>
        <dbReference type="Pfam" id="PF26353"/>
    </source>
</evidence>
<dbReference type="eggNOG" id="ENOG5030364">
    <property type="taxonomic scope" value="Bacteria"/>
</dbReference>
<dbReference type="OrthoDB" id="1931871at2"/>
<organism evidence="2 3">
    <name type="scientific">Clostridium paraputrificum</name>
    <dbReference type="NCBI Taxonomy" id="29363"/>
    <lineage>
        <taxon>Bacteria</taxon>
        <taxon>Bacillati</taxon>
        <taxon>Bacillota</taxon>
        <taxon>Clostridia</taxon>
        <taxon>Eubacteriales</taxon>
        <taxon>Clostridiaceae</taxon>
        <taxon>Clostridium</taxon>
    </lineage>
</organism>
<protein>
    <recommendedName>
        <fullName evidence="1">YhfM-like domain-containing protein</fullName>
    </recommendedName>
</protein>